<evidence type="ECO:0000313" key="2">
    <source>
        <dbReference type="Proteomes" id="UP000240317"/>
    </source>
</evidence>
<protein>
    <recommendedName>
        <fullName evidence="3">ATP-binding protein</fullName>
    </recommendedName>
</protein>
<sequence length="182" mass="19469">MTPPLLLVLTGLPAAGKSTLGAALARELQLPFVTKDEYKGLLLARQPDLPRDISGPLSFDLMWHVAGVTLAAGVSTVLETHFYRGVSEAYLLRLAQTHGARLAQVFCTAPLEVLRARHAARVASRARPGIDLPFEHALAPAHWCHTPLDLGPAPCLALNTAAGDPLPRALAWVQQLNALPTD</sequence>
<keyword evidence="2" id="KW-1185">Reference proteome</keyword>
<evidence type="ECO:0008006" key="3">
    <source>
        <dbReference type="Google" id="ProtNLM"/>
    </source>
</evidence>
<dbReference type="EMBL" id="PYSV01000016">
    <property type="protein sequence ID" value="PTA66976.1"/>
    <property type="molecule type" value="Genomic_DNA"/>
</dbReference>
<name>A0A2T3W4Z7_9DEIO</name>
<dbReference type="Gene3D" id="3.40.50.300">
    <property type="entry name" value="P-loop containing nucleotide triphosphate hydrolases"/>
    <property type="match status" value="1"/>
</dbReference>
<accession>A0A2T3W4Z7</accession>
<dbReference type="InterPro" id="IPR027417">
    <property type="entry name" value="P-loop_NTPase"/>
</dbReference>
<organism evidence="1 2">
    <name type="scientific">Deinococcus arcticus</name>
    <dbReference type="NCBI Taxonomy" id="2136176"/>
    <lineage>
        <taxon>Bacteria</taxon>
        <taxon>Thermotogati</taxon>
        <taxon>Deinococcota</taxon>
        <taxon>Deinococci</taxon>
        <taxon>Deinococcales</taxon>
        <taxon>Deinococcaceae</taxon>
        <taxon>Deinococcus</taxon>
    </lineage>
</organism>
<dbReference type="PANTHER" id="PTHR37807:SF3">
    <property type="entry name" value="OS07G0160300 PROTEIN"/>
    <property type="match status" value="1"/>
</dbReference>
<gene>
    <name evidence="1" type="ORF">C8263_14760</name>
</gene>
<dbReference type="Proteomes" id="UP000240317">
    <property type="component" value="Unassembled WGS sequence"/>
</dbReference>
<dbReference type="Pfam" id="PF13671">
    <property type="entry name" value="AAA_33"/>
    <property type="match status" value="1"/>
</dbReference>
<dbReference type="OrthoDB" id="3819922at2"/>
<dbReference type="SUPFAM" id="SSF52540">
    <property type="entry name" value="P-loop containing nucleoside triphosphate hydrolases"/>
    <property type="match status" value="1"/>
</dbReference>
<reference evidence="1 2" key="1">
    <citation type="submission" date="2018-03" db="EMBL/GenBank/DDBJ databases">
        <title>Draft genome of Deinococcus sp. OD32.</title>
        <authorList>
            <person name="Wang X.-P."/>
            <person name="Du Z.-J."/>
        </authorList>
    </citation>
    <scope>NUCLEOTIDE SEQUENCE [LARGE SCALE GENOMIC DNA]</scope>
    <source>
        <strain evidence="1 2">OD32</strain>
    </source>
</reference>
<proteinExistence type="predicted"/>
<dbReference type="PANTHER" id="PTHR37807">
    <property type="entry name" value="OS07G0160300 PROTEIN"/>
    <property type="match status" value="1"/>
</dbReference>
<evidence type="ECO:0000313" key="1">
    <source>
        <dbReference type="EMBL" id="PTA66976.1"/>
    </source>
</evidence>
<dbReference type="AlphaFoldDB" id="A0A2T3W4Z7"/>
<comment type="caution">
    <text evidence="1">The sequence shown here is derived from an EMBL/GenBank/DDBJ whole genome shotgun (WGS) entry which is preliminary data.</text>
</comment>
<dbReference type="RefSeq" id="WP_107138913.1">
    <property type="nucleotide sequence ID" value="NZ_PYSV01000016.1"/>
</dbReference>